<dbReference type="Proteomes" id="UP001372338">
    <property type="component" value="Unassembled WGS sequence"/>
</dbReference>
<dbReference type="EMBL" id="JAYWIO010000004">
    <property type="protein sequence ID" value="KAK7266957.1"/>
    <property type="molecule type" value="Genomic_DNA"/>
</dbReference>
<sequence>MDLGHSRKVSVRLTLHKVSSKIKLIDISYRQVCRNPSIVVFSMTDHGKITKNLPTLTKFDLPNSTILLTLTLHPPPPSSTFNHRASLSLQTPHTLSSFLSPRFLLLLLSFLSLSLQPNPKPTTSLC</sequence>
<dbReference type="AlphaFoldDB" id="A0AAN9EZR6"/>
<evidence type="ECO:0000313" key="2">
    <source>
        <dbReference type="Proteomes" id="UP001372338"/>
    </source>
</evidence>
<organism evidence="1 2">
    <name type="scientific">Crotalaria pallida</name>
    <name type="common">Smooth rattlebox</name>
    <name type="synonym">Crotalaria striata</name>
    <dbReference type="NCBI Taxonomy" id="3830"/>
    <lineage>
        <taxon>Eukaryota</taxon>
        <taxon>Viridiplantae</taxon>
        <taxon>Streptophyta</taxon>
        <taxon>Embryophyta</taxon>
        <taxon>Tracheophyta</taxon>
        <taxon>Spermatophyta</taxon>
        <taxon>Magnoliopsida</taxon>
        <taxon>eudicotyledons</taxon>
        <taxon>Gunneridae</taxon>
        <taxon>Pentapetalae</taxon>
        <taxon>rosids</taxon>
        <taxon>fabids</taxon>
        <taxon>Fabales</taxon>
        <taxon>Fabaceae</taxon>
        <taxon>Papilionoideae</taxon>
        <taxon>50 kb inversion clade</taxon>
        <taxon>genistoids sensu lato</taxon>
        <taxon>core genistoids</taxon>
        <taxon>Crotalarieae</taxon>
        <taxon>Crotalaria</taxon>
    </lineage>
</organism>
<name>A0AAN9EZR6_CROPI</name>
<evidence type="ECO:0000313" key="1">
    <source>
        <dbReference type="EMBL" id="KAK7266957.1"/>
    </source>
</evidence>
<accession>A0AAN9EZR6</accession>
<comment type="caution">
    <text evidence="1">The sequence shown here is derived from an EMBL/GenBank/DDBJ whole genome shotgun (WGS) entry which is preliminary data.</text>
</comment>
<gene>
    <name evidence="1" type="ORF">RIF29_19619</name>
</gene>
<protein>
    <submittedName>
        <fullName evidence="1">Uncharacterized protein</fullName>
    </submittedName>
</protein>
<proteinExistence type="predicted"/>
<keyword evidence="2" id="KW-1185">Reference proteome</keyword>
<reference evidence="1 2" key="1">
    <citation type="submission" date="2024-01" db="EMBL/GenBank/DDBJ databases">
        <title>The genomes of 5 underutilized Papilionoideae crops provide insights into root nodulation and disease resistanc.</title>
        <authorList>
            <person name="Yuan L."/>
        </authorList>
    </citation>
    <scope>NUCLEOTIDE SEQUENCE [LARGE SCALE GENOMIC DNA]</scope>
    <source>
        <strain evidence="1">ZHUSHIDOU_FW_LH</strain>
        <tissue evidence="1">Leaf</tissue>
    </source>
</reference>